<evidence type="ECO:0000313" key="4">
    <source>
        <dbReference type="Proteomes" id="UP000606786"/>
    </source>
</evidence>
<gene>
    <name evidence="3" type="ORF">CCAP1982_LOCUS4147</name>
</gene>
<sequence>MNESIIKGICKVIGTTLTKYKDSASQLLVRNLIVDIIKQHHDVAIIHMTTVIKTILSKELSKLPPQKCAKFSLIALGWTDLIIRNGTSNSNVYKTEYPKLVEYQSILYQHILLSCNIRIVEMAEKIFFDSWLNSYIFDMCFSTMLTKEPAHSVIILIMLLIRFERRHSDNKEYDIKYKSKLLEYFVKGVITSKIKPHNSVINACRPLLIDLSQEDFKENLFPVLLKSILRSPEVAIYTMGNIIHHINIDLSEYTSSFGKVILQNLYCKDDVTRKESLETLKELSQKCTTIESVEYLLRGIFDILNGVNGKVTVTEYRINLIQVCINENNSLLSLYVFM</sequence>
<keyword evidence="4" id="KW-1185">Reference proteome</keyword>
<accession>A0A811UA76</accession>
<dbReference type="SUPFAM" id="SSF48371">
    <property type="entry name" value="ARM repeat"/>
    <property type="match status" value="1"/>
</dbReference>
<keyword evidence="1" id="KW-0677">Repeat</keyword>
<dbReference type="Proteomes" id="UP000606786">
    <property type="component" value="Unassembled WGS sequence"/>
</dbReference>
<protein>
    <submittedName>
        <fullName evidence="3">(Mediterranean fruit fly) hypothetical protein</fullName>
    </submittedName>
</protein>
<evidence type="ECO:0000259" key="2">
    <source>
        <dbReference type="Pfam" id="PF24993"/>
    </source>
</evidence>
<dbReference type="AlphaFoldDB" id="A0A811UA76"/>
<evidence type="ECO:0000313" key="3">
    <source>
        <dbReference type="EMBL" id="CAD6995430.1"/>
    </source>
</evidence>
<dbReference type="PANTHER" id="PTHR23346:SF7">
    <property type="entry name" value="STALLED RIBOSOME SENSOR GCN1"/>
    <property type="match status" value="1"/>
</dbReference>
<dbReference type="EMBL" id="CAJHJT010000001">
    <property type="protein sequence ID" value="CAD6995430.1"/>
    <property type="molecule type" value="Genomic_DNA"/>
</dbReference>
<dbReference type="InterPro" id="IPR056810">
    <property type="entry name" value="GNC1-like_N"/>
</dbReference>
<feature type="domain" description="Stalled ribosome sensor GCN1-like N-terminal" evidence="2">
    <location>
        <begin position="178"/>
        <end position="310"/>
    </location>
</feature>
<dbReference type="GO" id="GO:0005829">
    <property type="term" value="C:cytosol"/>
    <property type="evidence" value="ECO:0007669"/>
    <property type="project" value="TreeGrafter"/>
</dbReference>
<evidence type="ECO:0000256" key="1">
    <source>
        <dbReference type="ARBA" id="ARBA00022737"/>
    </source>
</evidence>
<reference evidence="3" key="1">
    <citation type="submission" date="2020-11" db="EMBL/GenBank/DDBJ databases">
        <authorList>
            <person name="Whitehead M."/>
        </authorList>
    </citation>
    <scope>NUCLEOTIDE SEQUENCE</scope>
    <source>
        <strain evidence="3">EGII</strain>
    </source>
</reference>
<proteinExistence type="predicted"/>
<dbReference type="Pfam" id="PF24993">
    <property type="entry name" value="GNC1_N"/>
    <property type="match status" value="1"/>
</dbReference>
<dbReference type="GO" id="GO:0006417">
    <property type="term" value="P:regulation of translation"/>
    <property type="evidence" value="ECO:0007669"/>
    <property type="project" value="TreeGrafter"/>
</dbReference>
<dbReference type="OrthoDB" id="5148094at2759"/>
<comment type="caution">
    <text evidence="3">The sequence shown here is derived from an EMBL/GenBank/DDBJ whole genome shotgun (WGS) entry which is preliminary data.</text>
</comment>
<dbReference type="InterPro" id="IPR016024">
    <property type="entry name" value="ARM-type_fold"/>
</dbReference>
<dbReference type="PANTHER" id="PTHR23346">
    <property type="entry name" value="TRANSLATIONAL ACTIVATOR GCN1-RELATED"/>
    <property type="match status" value="1"/>
</dbReference>
<name>A0A811UA76_CERCA</name>
<dbReference type="GO" id="GO:0019887">
    <property type="term" value="F:protein kinase regulator activity"/>
    <property type="evidence" value="ECO:0007669"/>
    <property type="project" value="TreeGrafter"/>
</dbReference>
<dbReference type="GO" id="GO:0034198">
    <property type="term" value="P:cellular response to amino acid starvation"/>
    <property type="evidence" value="ECO:0007669"/>
    <property type="project" value="TreeGrafter"/>
</dbReference>
<organism evidence="3 4">
    <name type="scientific">Ceratitis capitata</name>
    <name type="common">Mediterranean fruit fly</name>
    <name type="synonym">Tephritis capitata</name>
    <dbReference type="NCBI Taxonomy" id="7213"/>
    <lineage>
        <taxon>Eukaryota</taxon>
        <taxon>Metazoa</taxon>
        <taxon>Ecdysozoa</taxon>
        <taxon>Arthropoda</taxon>
        <taxon>Hexapoda</taxon>
        <taxon>Insecta</taxon>
        <taxon>Pterygota</taxon>
        <taxon>Neoptera</taxon>
        <taxon>Endopterygota</taxon>
        <taxon>Diptera</taxon>
        <taxon>Brachycera</taxon>
        <taxon>Muscomorpha</taxon>
        <taxon>Tephritoidea</taxon>
        <taxon>Tephritidae</taxon>
        <taxon>Ceratitis</taxon>
        <taxon>Ceratitis</taxon>
    </lineage>
</organism>